<gene>
    <name evidence="2" type="ORF">GCM10007890_13990</name>
</gene>
<name>A0AA37WQK8_9HYPH</name>
<keyword evidence="1" id="KW-0732">Signal</keyword>
<evidence type="ECO:0000313" key="2">
    <source>
        <dbReference type="EMBL" id="GLS69386.1"/>
    </source>
</evidence>
<dbReference type="Proteomes" id="UP001157440">
    <property type="component" value="Unassembled WGS sequence"/>
</dbReference>
<keyword evidence="3" id="KW-1185">Reference proteome</keyword>
<reference evidence="3" key="1">
    <citation type="journal article" date="2019" name="Int. J. Syst. Evol. Microbiol.">
        <title>The Global Catalogue of Microorganisms (GCM) 10K type strain sequencing project: providing services to taxonomists for standard genome sequencing and annotation.</title>
        <authorList>
            <consortium name="The Broad Institute Genomics Platform"/>
            <consortium name="The Broad Institute Genome Sequencing Center for Infectious Disease"/>
            <person name="Wu L."/>
            <person name="Ma J."/>
        </authorList>
    </citation>
    <scope>NUCLEOTIDE SEQUENCE [LARGE SCALE GENOMIC DNA]</scope>
    <source>
        <strain evidence="3">NBRC 103632</strain>
    </source>
</reference>
<feature type="signal peptide" evidence="1">
    <location>
        <begin position="1"/>
        <end position="28"/>
    </location>
</feature>
<dbReference type="RefSeq" id="WP_238194832.1">
    <property type="nucleotide sequence ID" value="NZ_BPQZ01000002.1"/>
</dbReference>
<proteinExistence type="predicted"/>
<comment type="caution">
    <text evidence="2">The sequence shown here is derived from an EMBL/GenBank/DDBJ whole genome shotgun (WGS) entry which is preliminary data.</text>
</comment>
<evidence type="ECO:0008006" key="4">
    <source>
        <dbReference type="Google" id="ProtNLM"/>
    </source>
</evidence>
<organism evidence="2 3">
    <name type="scientific">Methylobacterium tardum</name>
    <dbReference type="NCBI Taxonomy" id="374432"/>
    <lineage>
        <taxon>Bacteria</taxon>
        <taxon>Pseudomonadati</taxon>
        <taxon>Pseudomonadota</taxon>
        <taxon>Alphaproteobacteria</taxon>
        <taxon>Hyphomicrobiales</taxon>
        <taxon>Methylobacteriaceae</taxon>
        <taxon>Methylobacterium</taxon>
    </lineage>
</organism>
<evidence type="ECO:0000313" key="3">
    <source>
        <dbReference type="Proteomes" id="UP001157440"/>
    </source>
</evidence>
<dbReference type="EMBL" id="BSPL01000011">
    <property type="protein sequence ID" value="GLS69386.1"/>
    <property type="molecule type" value="Genomic_DNA"/>
</dbReference>
<sequence>MMMRTITTAGAALIAALAFVGTADDARAGCHRCGPVTPGYRVRTVNQVSNRTQYRDVQRTHYVQKTRPIYNVTRVRPIVRVHTVTRVHHHTVPVIRNVNVYSVQRLPAQYIHTNSVQNYYHGCGCN</sequence>
<feature type="chain" id="PRO_5041425266" description="Secreted protein" evidence="1">
    <location>
        <begin position="29"/>
        <end position="126"/>
    </location>
</feature>
<accession>A0AA37WQK8</accession>
<dbReference type="AlphaFoldDB" id="A0AA37WQK8"/>
<evidence type="ECO:0000256" key="1">
    <source>
        <dbReference type="SAM" id="SignalP"/>
    </source>
</evidence>
<protein>
    <recommendedName>
        <fullName evidence="4">Secreted protein</fullName>
    </recommendedName>
</protein>